<comment type="caution">
    <text evidence="1">The sequence shown here is derived from an EMBL/GenBank/DDBJ whole genome shotgun (WGS) entry which is preliminary data.</text>
</comment>
<protein>
    <submittedName>
        <fullName evidence="1">Conjugative transposon protein TraO</fullName>
    </submittedName>
</protein>
<proteinExistence type="predicted"/>
<reference evidence="1" key="1">
    <citation type="journal article" date="2013" name="Environ. Microbiol.">
        <title>Microbiota from the distal guts of lean and obese adolescents exhibit partial functional redundancy besides clear differences in community structure.</title>
        <authorList>
            <person name="Ferrer M."/>
            <person name="Ruiz A."/>
            <person name="Lanza F."/>
            <person name="Haange S.B."/>
            <person name="Oberbach A."/>
            <person name="Till H."/>
            <person name="Bargiela R."/>
            <person name="Campoy C."/>
            <person name="Segura M.T."/>
            <person name="Richter M."/>
            <person name="von Bergen M."/>
            <person name="Seifert J."/>
            <person name="Suarez A."/>
        </authorList>
    </citation>
    <scope>NUCLEOTIDE SEQUENCE</scope>
</reference>
<gene>
    <name evidence="1" type="ORF">OBE_03370</name>
</gene>
<accession>K1TP82</accession>
<evidence type="ECO:0000313" key="1">
    <source>
        <dbReference type="EMBL" id="EKC71493.1"/>
    </source>
</evidence>
<dbReference type="AlphaFoldDB" id="K1TP82"/>
<name>K1TP82_9ZZZZ</name>
<organism evidence="1">
    <name type="scientific">human gut metagenome</name>
    <dbReference type="NCBI Taxonomy" id="408170"/>
    <lineage>
        <taxon>unclassified sequences</taxon>
        <taxon>metagenomes</taxon>
        <taxon>organismal metagenomes</taxon>
    </lineage>
</organism>
<sequence length="192" mass="21310">MTMKKYLFLFAVCVSLALSSGQAYAQRYLTGMKGVELRGGFAGNLKSPVDWYTGFAVSGYTKKANHWVAGVEYLLKNYGYRGTSVPRAQFTAEGGYYLKFLSDPAKIFFLSVGGSALVGYETLNWGEKVLYDGSMLLDRDAFVYGGALTLELESYVTDRIVLLAHVRERVLWGSSLGKFTTQFGLGVRFIFN</sequence>
<dbReference type="Pfam" id="PF10626">
    <property type="entry name" value="TraO"/>
    <property type="match status" value="1"/>
</dbReference>
<dbReference type="InterPro" id="IPR018899">
    <property type="entry name" value="Conjug_transposon_Tra0"/>
</dbReference>
<dbReference type="EMBL" id="AJWZ01002242">
    <property type="protein sequence ID" value="EKC71493.1"/>
    <property type="molecule type" value="Genomic_DNA"/>
</dbReference>